<evidence type="ECO:0000259" key="4">
    <source>
        <dbReference type="SMART" id="SM00563"/>
    </source>
</evidence>
<reference evidence="6" key="1">
    <citation type="journal article" date="2019" name="Int. J. Syst. Evol. Microbiol.">
        <title>The Global Catalogue of Microorganisms (GCM) 10K type strain sequencing project: providing services to taxonomists for standard genome sequencing and annotation.</title>
        <authorList>
            <consortium name="The Broad Institute Genomics Platform"/>
            <consortium name="The Broad Institute Genome Sequencing Center for Infectious Disease"/>
            <person name="Wu L."/>
            <person name="Ma J."/>
        </authorList>
    </citation>
    <scope>NUCLEOTIDE SEQUENCE [LARGE SCALE GENOMIC DNA]</scope>
    <source>
        <strain evidence="6">CGMCC 1.15928</strain>
    </source>
</reference>
<dbReference type="Proteomes" id="UP000628854">
    <property type="component" value="Unassembled WGS sequence"/>
</dbReference>
<dbReference type="InterPro" id="IPR002123">
    <property type="entry name" value="Plipid/glycerol_acylTrfase"/>
</dbReference>
<evidence type="ECO:0000313" key="5">
    <source>
        <dbReference type="EMBL" id="GGB72958.1"/>
    </source>
</evidence>
<organism evidence="5 6">
    <name type="scientific">Henriciella pelagia</name>
    <dbReference type="NCBI Taxonomy" id="1977912"/>
    <lineage>
        <taxon>Bacteria</taxon>
        <taxon>Pseudomonadati</taxon>
        <taxon>Pseudomonadota</taxon>
        <taxon>Alphaproteobacteria</taxon>
        <taxon>Hyphomonadales</taxon>
        <taxon>Hyphomonadaceae</taxon>
        <taxon>Henriciella</taxon>
    </lineage>
</organism>
<keyword evidence="6" id="KW-1185">Reference proteome</keyword>
<evidence type="ECO:0000313" key="6">
    <source>
        <dbReference type="Proteomes" id="UP000628854"/>
    </source>
</evidence>
<evidence type="ECO:0000256" key="2">
    <source>
        <dbReference type="ARBA" id="ARBA00022679"/>
    </source>
</evidence>
<keyword evidence="3 5" id="KW-0012">Acyltransferase</keyword>
<comment type="pathway">
    <text evidence="1">Lipid metabolism.</text>
</comment>
<dbReference type="GO" id="GO:0016746">
    <property type="term" value="F:acyltransferase activity"/>
    <property type="evidence" value="ECO:0007669"/>
    <property type="project" value="UniProtKB-KW"/>
</dbReference>
<evidence type="ECO:0000256" key="1">
    <source>
        <dbReference type="ARBA" id="ARBA00005189"/>
    </source>
</evidence>
<dbReference type="EMBL" id="BMKF01000002">
    <property type="protein sequence ID" value="GGB72958.1"/>
    <property type="molecule type" value="Genomic_DNA"/>
</dbReference>
<evidence type="ECO:0000256" key="3">
    <source>
        <dbReference type="ARBA" id="ARBA00023315"/>
    </source>
</evidence>
<comment type="caution">
    <text evidence="5">The sequence shown here is derived from an EMBL/GenBank/DDBJ whole genome shotgun (WGS) entry which is preliminary data.</text>
</comment>
<dbReference type="RefSeq" id="WP_084392073.1">
    <property type="nucleotide sequence ID" value="NZ_BMKF01000002.1"/>
</dbReference>
<protein>
    <submittedName>
        <fullName evidence="5">Lysophospholipid acyltransferase</fullName>
    </submittedName>
</protein>
<feature type="domain" description="Phospholipid/glycerol acyltransferase" evidence="4">
    <location>
        <begin position="100"/>
        <end position="222"/>
    </location>
</feature>
<dbReference type="SUPFAM" id="SSF69593">
    <property type="entry name" value="Glycerol-3-phosphate (1)-acyltransferase"/>
    <property type="match status" value="1"/>
</dbReference>
<dbReference type="PANTHER" id="PTHR10434:SF11">
    <property type="entry name" value="1-ACYL-SN-GLYCEROL-3-PHOSPHATE ACYLTRANSFERASE"/>
    <property type="match status" value="1"/>
</dbReference>
<sequence length="295" mass="33668">MEEAIKKNYQASVFLEGLPDTDTHIVDTLIEERCPSFVSHWTWPVVRPALYSMLGYRKARSMADALMQLNGRRSFEYLSQELQVDVSIDQLHHLPEKGRVVVAANHPTGLADGVAVWDALMQKRQDIVFFANADAIRVNPQFQDVIIPIEWVASKRSPAKTRETLKRAAEAFEQEKCVVIFPSGKLAKRIDGVLSEQDWFPTVVSLARKQKAPIAPLHVKAKNSWLFYKLSQINGELRDITLFHELLNKKRARFDMHFGPLIEPDALAGEAAEVTDRLQRHVAYELAREPDRIFK</sequence>
<gene>
    <name evidence="5" type="ORF">GCM10011503_22020</name>
</gene>
<proteinExistence type="predicted"/>
<dbReference type="SMART" id="SM00563">
    <property type="entry name" value="PlsC"/>
    <property type="match status" value="1"/>
</dbReference>
<name>A0ABQ1JMN8_9PROT</name>
<keyword evidence="2" id="KW-0808">Transferase</keyword>
<dbReference type="PANTHER" id="PTHR10434">
    <property type="entry name" value="1-ACYL-SN-GLYCEROL-3-PHOSPHATE ACYLTRANSFERASE"/>
    <property type="match status" value="1"/>
</dbReference>
<dbReference type="Pfam" id="PF01553">
    <property type="entry name" value="Acyltransferase"/>
    <property type="match status" value="1"/>
</dbReference>
<accession>A0ABQ1JMN8</accession>